<dbReference type="Pfam" id="PF03416">
    <property type="entry name" value="Peptidase_C54"/>
    <property type="match status" value="1"/>
</dbReference>
<gene>
    <name evidence="3" type="ORF">HaLaN_11683</name>
</gene>
<dbReference type="InterPro" id="IPR046792">
    <property type="entry name" value="Peptidase_C54_cat"/>
</dbReference>
<dbReference type="EMBL" id="BLLF01000852">
    <property type="protein sequence ID" value="GFH15453.1"/>
    <property type="molecule type" value="Genomic_DNA"/>
</dbReference>
<dbReference type="EC" id="3.4.22.-" evidence="1"/>
<dbReference type="Proteomes" id="UP000485058">
    <property type="component" value="Unassembled WGS sequence"/>
</dbReference>
<feature type="non-terminal residue" evidence="3">
    <location>
        <position position="1"/>
    </location>
</feature>
<proteinExistence type="inferred from homology"/>
<comment type="function">
    <text evidence="1">Cysteine protease that plays a key role in autophagy by mediating both proteolytic activation and delipidation of ATG8 family proteins.</text>
</comment>
<evidence type="ECO:0000256" key="1">
    <source>
        <dbReference type="RuleBase" id="RU363115"/>
    </source>
</evidence>
<dbReference type="GO" id="GO:0019786">
    <property type="term" value="F:protein-phosphatidylethanolamide deconjugating activity"/>
    <property type="evidence" value="ECO:0007669"/>
    <property type="project" value="InterPro"/>
</dbReference>
<protein>
    <recommendedName>
        <fullName evidence="1">Cysteine protease</fullName>
        <ecNumber evidence="1">3.4.22.-</ecNumber>
    </recommendedName>
</protein>
<evidence type="ECO:0000259" key="2">
    <source>
        <dbReference type="Pfam" id="PF03416"/>
    </source>
</evidence>
<evidence type="ECO:0000313" key="4">
    <source>
        <dbReference type="Proteomes" id="UP000485058"/>
    </source>
</evidence>
<dbReference type="GO" id="GO:0006914">
    <property type="term" value="P:autophagy"/>
    <property type="evidence" value="ECO:0007669"/>
    <property type="project" value="UniProtKB-KW"/>
</dbReference>
<keyword evidence="1" id="KW-0072">Autophagy</keyword>
<comment type="caution">
    <text evidence="3">The sequence shown here is derived from an EMBL/GenBank/DDBJ whole genome shotgun (WGS) entry which is preliminary data.</text>
</comment>
<comment type="similarity">
    <text evidence="1">Belongs to the peptidase C54 family.</text>
</comment>
<keyword evidence="1" id="KW-0653">Protein transport</keyword>
<keyword evidence="1 3" id="KW-0645">Protease</keyword>
<comment type="subcellular location">
    <subcellularLocation>
        <location evidence="1">Cytoplasm</location>
    </subcellularLocation>
</comment>
<keyword evidence="4" id="KW-1185">Reference proteome</keyword>
<dbReference type="GO" id="GO:0008234">
    <property type="term" value="F:cysteine-type peptidase activity"/>
    <property type="evidence" value="ECO:0007669"/>
    <property type="project" value="InterPro"/>
</dbReference>
<dbReference type="GO" id="GO:0006508">
    <property type="term" value="P:proteolysis"/>
    <property type="evidence" value="ECO:0007669"/>
    <property type="project" value="UniProtKB-KW"/>
</dbReference>
<organism evidence="3 4">
    <name type="scientific">Haematococcus lacustris</name>
    <name type="common">Green alga</name>
    <name type="synonym">Haematococcus pluvialis</name>
    <dbReference type="NCBI Taxonomy" id="44745"/>
    <lineage>
        <taxon>Eukaryota</taxon>
        <taxon>Viridiplantae</taxon>
        <taxon>Chlorophyta</taxon>
        <taxon>core chlorophytes</taxon>
        <taxon>Chlorophyceae</taxon>
        <taxon>CS clade</taxon>
        <taxon>Chlamydomonadales</taxon>
        <taxon>Haematococcaceae</taxon>
        <taxon>Haematococcus</taxon>
    </lineage>
</organism>
<keyword evidence="1" id="KW-0378">Hydrolase</keyword>
<keyword evidence="1" id="KW-0963">Cytoplasm</keyword>
<accession>A0A699YYU0</accession>
<feature type="domain" description="Peptidase C54 catalytic" evidence="2">
    <location>
        <begin position="1"/>
        <end position="58"/>
    </location>
</feature>
<reference evidence="3 4" key="1">
    <citation type="submission" date="2020-02" db="EMBL/GenBank/DDBJ databases">
        <title>Draft genome sequence of Haematococcus lacustris strain NIES-144.</title>
        <authorList>
            <person name="Morimoto D."/>
            <person name="Nakagawa S."/>
            <person name="Yoshida T."/>
            <person name="Sawayama S."/>
        </authorList>
    </citation>
    <scope>NUCLEOTIDE SEQUENCE [LARGE SCALE GENOMIC DNA]</scope>
    <source>
        <strain evidence="3 4">NIES-144</strain>
    </source>
</reference>
<keyword evidence="1" id="KW-0813">Transport</keyword>
<dbReference type="InterPro" id="IPR038765">
    <property type="entry name" value="Papain-like_cys_pep_sf"/>
</dbReference>
<dbReference type="AlphaFoldDB" id="A0A699YYU0"/>
<dbReference type="SUPFAM" id="SSF54001">
    <property type="entry name" value="Cysteine proteinases"/>
    <property type="match status" value="1"/>
</dbReference>
<dbReference type="GO" id="GO:0015031">
    <property type="term" value="P:protein transport"/>
    <property type="evidence" value="ECO:0007669"/>
    <property type="project" value="UniProtKB-KW"/>
</dbReference>
<name>A0A699YYU0_HAELA</name>
<sequence length="62" mass="6509">MLLAEALSRHLLGRCWSRSHPDSQGAQADALLQLLGLLADHPDAPLSIHNICAAGRSLGVLG</sequence>
<evidence type="ECO:0000313" key="3">
    <source>
        <dbReference type="EMBL" id="GFH15453.1"/>
    </source>
</evidence>
<dbReference type="GO" id="GO:0005737">
    <property type="term" value="C:cytoplasm"/>
    <property type="evidence" value="ECO:0007669"/>
    <property type="project" value="UniProtKB-SubCell"/>
</dbReference>